<dbReference type="RefSeq" id="XP_056066524.1">
    <property type="nucleotide sequence ID" value="XM_056219397.1"/>
</dbReference>
<dbReference type="AlphaFoldDB" id="A0A9W8XD89"/>
<evidence type="ECO:0008006" key="3">
    <source>
        <dbReference type="Google" id="ProtNLM"/>
    </source>
</evidence>
<reference evidence="1" key="1">
    <citation type="submission" date="2022-10" db="EMBL/GenBank/DDBJ databases">
        <title>Tapping the CABI collections for fungal endophytes: first genome assemblies for Collariella, Neodidymelliopsis, Ascochyta clinopodiicola, Didymella pomorum, Didymosphaeria variabile, Neocosmospora piperis and Neocucurbitaria cava.</title>
        <authorList>
            <person name="Hill R."/>
        </authorList>
    </citation>
    <scope>NUCLEOTIDE SEQUENCE</scope>
    <source>
        <strain evidence="1">IMI 356815</strain>
    </source>
</reference>
<proteinExistence type="predicted"/>
<dbReference type="EMBL" id="JAPEUX010000008">
    <property type="protein sequence ID" value="KAJ4346724.1"/>
    <property type="molecule type" value="Genomic_DNA"/>
</dbReference>
<evidence type="ECO:0000313" key="2">
    <source>
        <dbReference type="Proteomes" id="UP001140513"/>
    </source>
</evidence>
<sequence>MDHPAVQSVCSIASSNIVTQSIIRHFDQFPNSHTLEPVYMAHLFTSPIQPQQNSRLLSLPPEVRLQIYGYVFDSGLSLQLGRRAYVQLALLETCRLLHSEAHKLAFNQWYFHVLDGPRMIKGTPFFRRFPRRWNAWKVGKARKSDARERFRKKTLSQRLWTLGARVNHLRFVGITMPHSKLDPLSANNPFLLTRLPLTELTIGLTGSVGGHWKSDVKIYFSLISSLLYLSRAINSDGPLQPIYTLKKERMERFIALHRWTYEPQPVELHRMLGALETKKVTVRATQDVLWKAFVYFGLIHRNAWKVVPSDSEEDEYMHFVDEEAFSGGGVLEFGRLGKRKGGLRTPTRAE</sequence>
<dbReference type="GeneID" id="80914186"/>
<accession>A0A9W8XD89</accession>
<organism evidence="1 2">
    <name type="scientific">Didymosphaeria variabile</name>
    <dbReference type="NCBI Taxonomy" id="1932322"/>
    <lineage>
        <taxon>Eukaryota</taxon>
        <taxon>Fungi</taxon>
        <taxon>Dikarya</taxon>
        <taxon>Ascomycota</taxon>
        <taxon>Pezizomycotina</taxon>
        <taxon>Dothideomycetes</taxon>
        <taxon>Pleosporomycetidae</taxon>
        <taxon>Pleosporales</taxon>
        <taxon>Massarineae</taxon>
        <taxon>Didymosphaeriaceae</taxon>
        <taxon>Didymosphaeria</taxon>
    </lineage>
</organism>
<name>A0A9W8XD89_9PLEO</name>
<evidence type="ECO:0000313" key="1">
    <source>
        <dbReference type="EMBL" id="KAJ4346724.1"/>
    </source>
</evidence>
<dbReference type="Proteomes" id="UP001140513">
    <property type="component" value="Unassembled WGS sequence"/>
</dbReference>
<dbReference type="PANTHER" id="PTHR38790">
    <property type="entry name" value="2EXR DOMAIN-CONTAINING PROTEIN-RELATED"/>
    <property type="match status" value="1"/>
</dbReference>
<comment type="caution">
    <text evidence="1">The sequence shown here is derived from an EMBL/GenBank/DDBJ whole genome shotgun (WGS) entry which is preliminary data.</text>
</comment>
<dbReference type="OrthoDB" id="62952at2759"/>
<protein>
    <recommendedName>
        <fullName evidence="3">F-box domain-containing protein</fullName>
    </recommendedName>
</protein>
<keyword evidence="2" id="KW-1185">Reference proteome</keyword>
<gene>
    <name evidence="1" type="ORF">N0V89_010656</name>
</gene>